<protein>
    <submittedName>
        <fullName evidence="3">Uncharacterized protein</fullName>
    </submittedName>
</protein>
<organism evidence="3 4">
    <name type="scientific">Armillaria gallica</name>
    <name type="common">Bulbous honey fungus</name>
    <name type="synonym">Armillaria bulbosa</name>
    <dbReference type="NCBI Taxonomy" id="47427"/>
    <lineage>
        <taxon>Eukaryota</taxon>
        <taxon>Fungi</taxon>
        <taxon>Dikarya</taxon>
        <taxon>Basidiomycota</taxon>
        <taxon>Agaricomycotina</taxon>
        <taxon>Agaricomycetes</taxon>
        <taxon>Agaricomycetidae</taxon>
        <taxon>Agaricales</taxon>
        <taxon>Marasmiineae</taxon>
        <taxon>Physalacriaceae</taxon>
        <taxon>Armillaria</taxon>
    </lineage>
</organism>
<proteinExistence type="predicted"/>
<reference evidence="4" key="1">
    <citation type="journal article" date="2017" name="Nat. Ecol. Evol.">
        <title>Genome expansion and lineage-specific genetic innovations in the forest pathogenic fungi Armillaria.</title>
        <authorList>
            <person name="Sipos G."/>
            <person name="Prasanna A.N."/>
            <person name="Walter M.C."/>
            <person name="O'Connor E."/>
            <person name="Balint B."/>
            <person name="Krizsan K."/>
            <person name="Kiss B."/>
            <person name="Hess J."/>
            <person name="Varga T."/>
            <person name="Slot J."/>
            <person name="Riley R."/>
            <person name="Boka B."/>
            <person name="Rigling D."/>
            <person name="Barry K."/>
            <person name="Lee J."/>
            <person name="Mihaltcheva S."/>
            <person name="LaButti K."/>
            <person name="Lipzen A."/>
            <person name="Waldron R."/>
            <person name="Moloney N.M."/>
            <person name="Sperisen C."/>
            <person name="Kredics L."/>
            <person name="Vagvoelgyi C."/>
            <person name="Patrignani A."/>
            <person name="Fitzpatrick D."/>
            <person name="Nagy I."/>
            <person name="Doyle S."/>
            <person name="Anderson J.B."/>
            <person name="Grigoriev I.V."/>
            <person name="Gueldener U."/>
            <person name="Muensterkoetter M."/>
            <person name="Nagy L.G."/>
        </authorList>
    </citation>
    <scope>NUCLEOTIDE SEQUENCE [LARGE SCALE GENOMIC DNA]</scope>
    <source>
        <strain evidence="4">Ar21-2</strain>
    </source>
</reference>
<evidence type="ECO:0000313" key="2">
    <source>
        <dbReference type="EMBL" id="PBK79203.1"/>
    </source>
</evidence>
<dbReference type="InParanoid" id="A0A2H3C897"/>
<accession>A0A2H3C897</accession>
<keyword evidence="1" id="KW-1133">Transmembrane helix</keyword>
<sequence length="153" mass="17255">MQHHLPPQVCLVHRLLRLSSCHIYASRLLGAVRCPQGYHPHRVRFLSPLLLSLSSHFPSFAKPVLGFGIIAAFIAYYVGISELLASEVLCSQSAHTSTLIPLYLIRCTFSQHQIPQPITTCRPFYMSSIPIIVSGNYDPCYDYNTIIWCPQIL</sequence>
<dbReference type="AlphaFoldDB" id="A0A2H3C897"/>
<evidence type="ECO:0000313" key="4">
    <source>
        <dbReference type="Proteomes" id="UP000217790"/>
    </source>
</evidence>
<dbReference type="EMBL" id="KZ293791">
    <property type="protein sequence ID" value="PBK79295.1"/>
    <property type="molecule type" value="Genomic_DNA"/>
</dbReference>
<name>A0A2H3C897_ARMGA</name>
<dbReference type="Proteomes" id="UP000217790">
    <property type="component" value="Unassembled WGS sequence"/>
</dbReference>
<feature type="transmembrane region" description="Helical" evidence="1">
    <location>
        <begin position="60"/>
        <end position="79"/>
    </location>
</feature>
<evidence type="ECO:0000313" key="3">
    <source>
        <dbReference type="EMBL" id="PBK79295.1"/>
    </source>
</evidence>
<reference evidence="3" key="2">
    <citation type="journal article" date="2017" name="Nat. Ecol. Evol.">
        <title>Lineage-specific genetic innovations streamline the genomes of Armillaria species to pathogenesis.</title>
        <authorList>
            <consortium name="DOE Joint Genome Institute"/>
            <person name="Sipos G."/>
            <person name="Prasanna A.N."/>
            <person name="Walter M.C."/>
            <person name="O'Connor E."/>
            <person name="Balint B."/>
            <person name="Krizsan K."/>
            <person name="Kiss B."/>
            <person name="Hess J."/>
            <person name="Varga T."/>
            <person name="Slot J."/>
            <person name="Riley R."/>
            <person name="Boka B."/>
            <person name="Rigling D."/>
            <person name="Barry K."/>
            <person name="Lee J."/>
            <person name="Mihaltcheva S."/>
            <person name="LaButti K."/>
            <person name="Lipzen A."/>
            <person name="Waldron R."/>
            <person name="Moloney N.M."/>
            <person name="Sperisen C."/>
            <person name="Kredics L."/>
            <person name="Vagvolgyi C."/>
            <person name="Patrignani A."/>
            <person name="Fitzpatrick D."/>
            <person name="Nagy I."/>
            <person name="Doyle S."/>
            <person name="Anderson J."/>
            <person name="Grigoriev I.V."/>
            <person name="Guldener U."/>
            <person name="Munsterkotter M."/>
            <person name="Nagy L.G."/>
        </authorList>
    </citation>
    <scope>NUCLEOTIDE SEQUENCE [LARGE SCALE GENOMIC DNA]</scope>
    <source>
        <strain evidence="3">Ar21-2</strain>
    </source>
</reference>
<dbReference type="EMBL" id="KZ293800">
    <property type="protein sequence ID" value="PBK79203.1"/>
    <property type="molecule type" value="Genomic_DNA"/>
</dbReference>
<keyword evidence="4" id="KW-1185">Reference proteome</keyword>
<evidence type="ECO:0000256" key="1">
    <source>
        <dbReference type="SAM" id="Phobius"/>
    </source>
</evidence>
<keyword evidence="1" id="KW-0472">Membrane</keyword>
<keyword evidence="1" id="KW-0812">Transmembrane</keyword>
<gene>
    <name evidence="3" type="ORF">ARMGADRAFT_158595</name>
    <name evidence="2" type="ORF">ARMGADRAFT_176117</name>
</gene>